<proteinExistence type="inferred from homology"/>
<feature type="chain" id="PRO_5007465545" evidence="3">
    <location>
        <begin position="32"/>
        <end position="258"/>
    </location>
</feature>
<sequence length="258" mass="27149">MDNRGGGLCAAVPAFVALLIAATMNVPPSCAGMADPLGNDQPSARSVVAAASSDPWAGHITEAAKRFAIPKRWIRAVMRAESDHDPHAISPKGAMGLMQIMPATWTELRARYGLGNDPYDPRDNVLAGSAYLAELYDLYGSPGFLAAYNAGPGRCEKHLVSDVPLPAETVVYMEKIVPLINEHAAVAFRAADRSTRAGWSVAPLFVGRAAVPVGGNQTAGDHPSDQQAGIGMIIDLSALAPPSEGLFVRRSQGQGKRP</sequence>
<evidence type="ECO:0000313" key="5">
    <source>
        <dbReference type="EMBL" id="KXF79418.1"/>
    </source>
</evidence>
<protein>
    <submittedName>
        <fullName evidence="5">Lytic transglycosylase</fullName>
    </submittedName>
</protein>
<name>A0A135I1Y5_9HYPH</name>
<dbReference type="SUPFAM" id="SSF53955">
    <property type="entry name" value="Lysozyme-like"/>
    <property type="match status" value="1"/>
</dbReference>
<organism evidence="5 6">
    <name type="scientific">Paramesorhizobium deserti</name>
    <dbReference type="NCBI Taxonomy" id="1494590"/>
    <lineage>
        <taxon>Bacteria</taxon>
        <taxon>Pseudomonadati</taxon>
        <taxon>Pseudomonadota</taxon>
        <taxon>Alphaproteobacteria</taxon>
        <taxon>Hyphomicrobiales</taxon>
        <taxon>Phyllobacteriaceae</taxon>
        <taxon>Paramesorhizobium</taxon>
    </lineage>
</organism>
<dbReference type="Proteomes" id="UP000070107">
    <property type="component" value="Unassembled WGS sequence"/>
</dbReference>
<keyword evidence="3" id="KW-0732">Signal</keyword>
<dbReference type="OrthoDB" id="9801695at2"/>
<dbReference type="EMBL" id="LNTU01000001">
    <property type="protein sequence ID" value="KXF79418.1"/>
    <property type="molecule type" value="Genomic_DNA"/>
</dbReference>
<comment type="caution">
    <text evidence="5">The sequence shown here is derived from an EMBL/GenBank/DDBJ whole genome shotgun (WGS) entry which is preliminary data.</text>
</comment>
<dbReference type="AlphaFoldDB" id="A0A135I1Y5"/>
<dbReference type="CDD" id="cd00254">
    <property type="entry name" value="LT-like"/>
    <property type="match status" value="1"/>
</dbReference>
<evidence type="ECO:0000313" key="6">
    <source>
        <dbReference type="Proteomes" id="UP000070107"/>
    </source>
</evidence>
<dbReference type="Gene3D" id="1.10.530.10">
    <property type="match status" value="1"/>
</dbReference>
<comment type="similarity">
    <text evidence="1">Belongs to the transglycosylase Slt family.</text>
</comment>
<dbReference type="InterPro" id="IPR008258">
    <property type="entry name" value="Transglycosylase_SLT_dom_1"/>
</dbReference>
<reference evidence="5 6" key="1">
    <citation type="submission" date="2015-11" db="EMBL/GenBank/DDBJ databases">
        <title>Draft genome sequence of Paramesorhizobium deserti A-3-E, a strain highly resistant to diverse beta-lactam antibiotics.</title>
        <authorList>
            <person name="Lv R."/>
            <person name="Yang X."/>
            <person name="Fang N."/>
            <person name="Guo J."/>
            <person name="Luo X."/>
            <person name="Peng F."/>
            <person name="Yang R."/>
            <person name="Cui Y."/>
            <person name="Fang C."/>
            <person name="Song Y."/>
        </authorList>
    </citation>
    <scope>NUCLEOTIDE SEQUENCE [LARGE SCALE GENOMIC DNA]</scope>
    <source>
        <strain evidence="5 6">A-3-E</strain>
    </source>
</reference>
<feature type="domain" description="Transglycosylase SLT" evidence="4">
    <location>
        <begin position="60"/>
        <end position="158"/>
    </location>
</feature>
<accession>A0A135I1Y5</accession>
<dbReference type="PANTHER" id="PTHR37423">
    <property type="entry name" value="SOLUBLE LYTIC MUREIN TRANSGLYCOSYLASE-RELATED"/>
    <property type="match status" value="1"/>
</dbReference>
<evidence type="ECO:0000256" key="3">
    <source>
        <dbReference type="SAM" id="SignalP"/>
    </source>
</evidence>
<comment type="similarity">
    <text evidence="2">Belongs to the virb1 family.</text>
</comment>
<dbReference type="Pfam" id="PF01464">
    <property type="entry name" value="SLT"/>
    <property type="match status" value="1"/>
</dbReference>
<evidence type="ECO:0000256" key="2">
    <source>
        <dbReference type="ARBA" id="ARBA00009387"/>
    </source>
</evidence>
<gene>
    <name evidence="5" type="ORF">ATN84_06875</name>
</gene>
<evidence type="ECO:0000259" key="4">
    <source>
        <dbReference type="Pfam" id="PF01464"/>
    </source>
</evidence>
<dbReference type="STRING" id="1494590.ATN84_06875"/>
<dbReference type="PANTHER" id="PTHR37423:SF2">
    <property type="entry name" value="MEMBRANE-BOUND LYTIC MUREIN TRANSGLYCOSYLASE C"/>
    <property type="match status" value="1"/>
</dbReference>
<dbReference type="InterPro" id="IPR023346">
    <property type="entry name" value="Lysozyme-like_dom_sf"/>
</dbReference>
<evidence type="ECO:0000256" key="1">
    <source>
        <dbReference type="ARBA" id="ARBA00007734"/>
    </source>
</evidence>
<feature type="signal peptide" evidence="3">
    <location>
        <begin position="1"/>
        <end position="31"/>
    </location>
</feature>
<keyword evidence="6" id="KW-1185">Reference proteome</keyword>